<accession>A0ACB8WZJ5</accession>
<evidence type="ECO:0000313" key="2">
    <source>
        <dbReference type="Proteomes" id="UP000831701"/>
    </source>
</evidence>
<reference evidence="1" key="1">
    <citation type="submission" date="2022-04" db="EMBL/GenBank/DDBJ databases">
        <title>Jade perch genome.</title>
        <authorList>
            <person name="Chao B."/>
        </authorList>
    </citation>
    <scope>NUCLEOTIDE SEQUENCE</scope>
    <source>
        <strain evidence="1">CB-2022</strain>
    </source>
</reference>
<protein>
    <submittedName>
        <fullName evidence="1">Uncharacterized protein</fullName>
    </submittedName>
</protein>
<dbReference type="Proteomes" id="UP000831701">
    <property type="component" value="Chromosome 4"/>
</dbReference>
<keyword evidence="2" id="KW-1185">Reference proteome</keyword>
<evidence type="ECO:0000313" key="1">
    <source>
        <dbReference type="EMBL" id="KAI3373256.1"/>
    </source>
</evidence>
<proteinExistence type="predicted"/>
<name>A0ACB8WZJ5_9TELE</name>
<sequence length="1964" mass="216060">MRGRGELQANDPRFWEIYSDLEPADGPIDRLTELTQGVELPADLNKMHLTDHAHQQVMHMPPSQSGCSIASDSGSSSLSDIYQATESELGDVDLSGLPEAAVDSEEEEEEDEDLERASDTLLGRDLVRECLEKDPADRNDDDIGHLPVPAAEKHPPQHDAATTMLHCRDGIGLVMSGAWFPPNTTPGINTKEFNLCLRPENIVSHGLRALQVHFGKLQAGCLLLRSGFRLATLPYRPDWWIAAETVVLLEGSPLSTESATLELTIGFLVTSLIKALFSRLLSLDGRPALGRVLVVLNFIHLWMMEATVLIGTFKAAEIFPLDLWYVILNGAVEISHPEGRVETLCMGNSFGISPSLDKQYMSGEVRTKGDDCQCRDSGWIVAGPSFLHPSIPPMPLSARPHASSLLLFEYPTVVPSGVLLYYKFTRCPHVVLDQFVCIAQEDYWRILNHVEKNTHKVEEEGEIVMVKEHRELDRSGTRKGHIVIKGTPERLIMHLVEEPSVVDPTYIEDFLLTYRTFLSNPMEVGKKLLEWFQVDSLRDTVTRIVLLWVNNHFNDFEGDPAMTRFLEDFEKHLETTKMKGHLRLLNIACAAKAKWRQITLQKASRETPLYFSVQGGSERGFGIFVESVEEGSKAAEAGLKRGDQIMEINGQNFENISVSKAVDILRNNTHLSLTVKTNIFVFKELLSRIMHEKKNGGPHIPKIQEKKGNRFSIPDLPGDMEFPTDHKSTRKMKANTVSGGRNKIRKMLEKTRFSILPPKPFSDGGMGQSQDDSIVGTKQCRHSVAIMPIPGNLSSSSPDLLQPATSVLDFSNPADIPDQVIRVFKADQQSCYIIISKDTTAKDVVAHTVNEFGFIAAPETYSLCEVSVSPEGVIKQRRLPDQLSKLADRIQLNGRYYLKNNMETETLCSDEDAQDLLRESQISLLQLSTMEVAAQLSMRDFELFRNIESTEYVDDLFKLDSSTGSGNLKQFEEVINQETFWVATEILKEPNTLKRMKTIKHFIKIALHCRECKNFNSMFAIISGLNLAPVARLRSSWEKLPSKYEKLFGDLQDVFDPSRNMAKYRNILSSQSMQPPIIPLFPVVKKDLTFLHEGNDSSVDGLVNFEKLRMIAKEIRHVVRLTSANMDPALMFRQRSLSQGSTNSNMLDVQGGAHKKRVRRSSLLNAKKLYEDAQMARKVKQYLSNLTVETDEEKHQIMSLQCEPSYSTLSKNLSERRSTKSDMSPVSLRSALPSGKTQNRVSQVLQVQVPLNPLRKKSTAKDIGTPNSNSPQVVKKPPVNSSEEWTTKRPCDDTVSTISSLHSSPTVSPQGSPLCKVGGVAKSQNSSHMNLSGSSSSLTSDASTKAGTVSLRSYGIGGALLHKRILLMTGQHSRESSRERENQTDEEEEEKRSEVEKEKETDEMTQGEEKAVGRGLCPPEERRGRSRQQNSQADSGLMLQSDEADVTIQDTEGKESVQGEAGGSQATSRRQGGNGNRRGCAPLTSGPESRTGRAESQEVGQPQPLPLALQGQTHQEKDSYTLLPPGKADNLSDSSHSEISSRSSICSVDSVPAPGPDERCSSSSGSRSCSTTAASSTTTTTTTTPAVVVESTAATHAHLNADHSQPSTSSYSSLARGYPTRASTFTSSTSTEELTPDHTSLDSVADSGRGSWTSCSSNSHDSFQSLPVSSCRPWDHGIHGHPLSLPHTHLGGFKHTQLAGPIAEVEAAGQAWANEDATKQHSRNSSSDLSSQSRQSWASSSSLSDTYEGNYGTIKRRNTSENPSSPTNEEGGQSTDPVYKTVTSSTEKGLIVYCVTSPAKDERFRAPPPTPPGYQGLALGDLGLTDGVVGGPGGLLPRPPHLRPPDYSVALQRSKLLQSPGAAGGLAEARRLAANHHLHHQEARTGSSMLGHSRPPSICIPPQELADSEDGIRHKDGGSRQITMKPESPNKHTNLEVKGRSAVSALPLSQALLYFKVTRDGKNK</sequence>
<gene>
    <name evidence="1" type="ORF">L3Q82_006565</name>
</gene>
<dbReference type="EMBL" id="CM041534">
    <property type="protein sequence ID" value="KAI3373256.1"/>
    <property type="molecule type" value="Genomic_DNA"/>
</dbReference>
<organism evidence="1 2">
    <name type="scientific">Scortum barcoo</name>
    <name type="common">barcoo grunter</name>
    <dbReference type="NCBI Taxonomy" id="214431"/>
    <lineage>
        <taxon>Eukaryota</taxon>
        <taxon>Metazoa</taxon>
        <taxon>Chordata</taxon>
        <taxon>Craniata</taxon>
        <taxon>Vertebrata</taxon>
        <taxon>Euteleostomi</taxon>
        <taxon>Actinopterygii</taxon>
        <taxon>Neopterygii</taxon>
        <taxon>Teleostei</taxon>
        <taxon>Neoteleostei</taxon>
        <taxon>Acanthomorphata</taxon>
        <taxon>Eupercaria</taxon>
        <taxon>Centrarchiformes</taxon>
        <taxon>Terapontoidei</taxon>
        <taxon>Terapontidae</taxon>
        <taxon>Scortum</taxon>
    </lineage>
</organism>
<comment type="caution">
    <text evidence="1">The sequence shown here is derived from an EMBL/GenBank/DDBJ whole genome shotgun (WGS) entry which is preliminary data.</text>
</comment>